<organism evidence="1 2">
    <name type="scientific">Pristionchus mayeri</name>
    <dbReference type="NCBI Taxonomy" id="1317129"/>
    <lineage>
        <taxon>Eukaryota</taxon>
        <taxon>Metazoa</taxon>
        <taxon>Ecdysozoa</taxon>
        <taxon>Nematoda</taxon>
        <taxon>Chromadorea</taxon>
        <taxon>Rhabditida</taxon>
        <taxon>Rhabditina</taxon>
        <taxon>Diplogasteromorpha</taxon>
        <taxon>Diplogasteroidea</taxon>
        <taxon>Neodiplogasteridae</taxon>
        <taxon>Pristionchus</taxon>
    </lineage>
</organism>
<accession>A0AAN5CUI3</accession>
<gene>
    <name evidence="1" type="ORF">PMAYCL1PPCAC_21278</name>
</gene>
<proteinExistence type="predicted"/>
<sequence>NKTRYRVTIQAKIEADRVALVVIEDDEKEEDRKLITIVSVPKEGDPMNSSEHTASIINRQHRKDFFFADFLLNSFHKDPKGKPSMMPNSELTNGFELQFGEKPGATVKINKLFEFLTLLNPYGDMCNPELIHFDASIVEHNKSRKPADTDRFLLHCTSRHHHLM</sequence>
<name>A0AAN5CUI3_9BILA</name>
<comment type="caution">
    <text evidence="1">The sequence shown here is derived from an EMBL/GenBank/DDBJ whole genome shotgun (WGS) entry which is preliminary data.</text>
</comment>
<feature type="non-terminal residue" evidence="1">
    <location>
        <position position="1"/>
    </location>
</feature>
<dbReference type="AlphaFoldDB" id="A0AAN5CUI3"/>
<keyword evidence="2" id="KW-1185">Reference proteome</keyword>
<reference evidence="2" key="1">
    <citation type="submission" date="2022-10" db="EMBL/GenBank/DDBJ databases">
        <title>Genome assembly of Pristionchus species.</title>
        <authorList>
            <person name="Yoshida K."/>
            <person name="Sommer R.J."/>
        </authorList>
    </citation>
    <scope>NUCLEOTIDE SEQUENCE [LARGE SCALE GENOMIC DNA]</scope>
    <source>
        <strain evidence="2">RS5460</strain>
    </source>
</reference>
<protein>
    <submittedName>
        <fullName evidence="1">Uncharacterized protein</fullName>
    </submittedName>
</protein>
<feature type="non-terminal residue" evidence="1">
    <location>
        <position position="164"/>
    </location>
</feature>
<dbReference type="Proteomes" id="UP001328107">
    <property type="component" value="Unassembled WGS sequence"/>
</dbReference>
<dbReference type="EMBL" id="BTRK01000005">
    <property type="protein sequence ID" value="GMR51083.1"/>
    <property type="molecule type" value="Genomic_DNA"/>
</dbReference>
<evidence type="ECO:0000313" key="2">
    <source>
        <dbReference type="Proteomes" id="UP001328107"/>
    </source>
</evidence>
<evidence type="ECO:0000313" key="1">
    <source>
        <dbReference type="EMBL" id="GMR51083.1"/>
    </source>
</evidence>